<keyword evidence="6" id="KW-0805">Transcription regulation</keyword>
<evidence type="ECO:0000256" key="5">
    <source>
        <dbReference type="ARBA" id="ARBA00022490"/>
    </source>
</evidence>
<dbReference type="GO" id="GO:0005634">
    <property type="term" value="C:nucleus"/>
    <property type="evidence" value="ECO:0007669"/>
    <property type="project" value="UniProtKB-SubCell"/>
</dbReference>
<dbReference type="Pfam" id="PF10155">
    <property type="entry name" value="CNOT11"/>
    <property type="match status" value="1"/>
</dbReference>
<evidence type="ECO:0000313" key="10">
    <source>
        <dbReference type="EMBL" id="CAD8196554.1"/>
    </source>
</evidence>
<evidence type="ECO:0000256" key="9">
    <source>
        <dbReference type="ARBA" id="ARBA00023242"/>
    </source>
</evidence>
<dbReference type="PANTHER" id="PTHR15975">
    <property type="entry name" value="CCR4-NOT TRANSCRIPTION COMPLEX SUBUNIT 11"/>
    <property type="match status" value="1"/>
</dbReference>
<name>A0A8S1X2Z9_PAROT</name>
<accession>A0A8S1X2Z9</accession>
<keyword evidence="9" id="KW-0539">Nucleus</keyword>
<evidence type="ECO:0000256" key="4">
    <source>
        <dbReference type="ARBA" id="ARBA00014872"/>
    </source>
</evidence>
<evidence type="ECO:0000256" key="8">
    <source>
        <dbReference type="ARBA" id="ARBA00023163"/>
    </source>
</evidence>
<organism evidence="10 11">
    <name type="scientific">Paramecium octaurelia</name>
    <dbReference type="NCBI Taxonomy" id="43137"/>
    <lineage>
        <taxon>Eukaryota</taxon>
        <taxon>Sar</taxon>
        <taxon>Alveolata</taxon>
        <taxon>Ciliophora</taxon>
        <taxon>Intramacronucleata</taxon>
        <taxon>Oligohymenophorea</taxon>
        <taxon>Peniculida</taxon>
        <taxon>Parameciidae</taxon>
        <taxon>Paramecium</taxon>
    </lineage>
</organism>
<dbReference type="InterPro" id="IPR019312">
    <property type="entry name" value="CNOT11"/>
</dbReference>
<sequence>MQIIGKIPVELNKTLDENYAMIKELCKIEMCNQMIDSLLDQKQEPHIRLQFLYNIRQWDQNLCLSDLCINQLEINITNNIKYYGQSLEQILKQTNLMNMKQIQHSCEFMRPIPMIVTHQSLEYFTLDSTHMTIWDYNVTPQMRFRYLLSQAQCTKLQQGDHQQILNLFKPEYKIDGNQFKLLVEQNPQLVSDLIKKLHQLGINAHEYLDQLIQIKISIQALELVNQLSKSISLPDQFLNVFITKCIANCEEFKNNQPQQLARQVRLVSVFIRTLIKQKAFDPKKIYVQLQGFCLEFSSILEATQLFKTIKNSVQEQQ</sequence>
<evidence type="ECO:0000256" key="1">
    <source>
        <dbReference type="ARBA" id="ARBA00004123"/>
    </source>
</evidence>
<comment type="subcellular location">
    <subcellularLocation>
        <location evidence="2">Cytoplasm</location>
    </subcellularLocation>
    <subcellularLocation>
        <location evidence="1">Nucleus</location>
    </subcellularLocation>
</comment>
<dbReference type="GO" id="GO:0030014">
    <property type="term" value="C:CCR4-NOT complex"/>
    <property type="evidence" value="ECO:0007669"/>
    <property type="project" value="InterPro"/>
</dbReference>
<dbReference type="OrthoDB" id="10265389at2759"/>
<dbReference type="AlphaFoldDB" id="A0A8S1X2Z9"/>
<dbReference type="EMBL" id="CAJJDP010000112">
    <property type="protein sequence ID" value="CAD8196554.1"/>
    <property type="molecule type" value="Genomic_DNA"/>
</dbReference>
<keyword evidence="11" id="KW-1185">Reference proteome</keyword>
<evidence type="ECO:0000256" key="6">
    <source>
        <dbReference type="ARBA" id="ARBA00023015"/>
    </source>
</evidence>
<reference evidence="10" key="1">
    <citation type="submission" date="2021-01" db="EMBL/GenBank/DDBJ databases">
        <authorList>
            <consortium name="Genoscope - CEA"/>
            <person name="William W."/>
        </authorList>
    </citation>
    <scope>NUCLEOTIDE SEQUENCE</scope>
</reference>
<dbReference type="GO" id="GO:0031047">
    <property type="term" value="P:regulatory ncRNA-mediated gene silencing"/>
    <property type="evidence" value="ECO:0007669"/>
    <property type="project" value="UniProtKB-KW"/>
</dbReference>
<keyword evidence="7" id="KW-0943">RNA-mediated gene silencing</keyword>
<comment type="similarity">
    <text evidence="3">Belongs to the CNOT11 family.</text>
</comment>
<comment type="caution">
    <text evidence="10">The sequence shown here is derived from an EMBL/GenBank/DDBJ whole genome shotgun (WGS) entry which is preliminary data.</text>
</comment>
<evidence type="ECO:0000256" key="2">
    <source>
        <dbReference type="ARBA" id="ARBA00004496"/>
    </source>
</evidence>
<gene>
    <name evidence="10" type="ORF">POCTA_138.1.T1120061</name>
</gene>
<dbReference type="GO" id="GO:0005737">
    <property type="term" value="C:cytoplasm"/>
    <property type="evidence" value="ECO:0007669"/>
    <property type="project" value="UniProtKB-SubCell"/>
</dbReference>
<keyword evidence="5" id="KW-0963">Cytoplasm</keyword>
<keyword evidence="8" id="KW-0804">Transcription</keyword>
<evidence type="ECO:0000313" key="11">
    <source>
        <dbReference type="Proteomes" id="UP000683925"/>
    </source>
</evidence>
<proteinExistence type="inferred from homology"/>
<dbReference type="OMA" id="AHEYLDQ"/>
<evidence type="ECO:0000256" key="7">
    <source>
        <dbReference type="ARBA" id="ARBA00023158"/>
    </source>
</evidence>
<protein>
    <recommendedName>
        <fullName evidence="4">CCR4-NOT transcription complex subunit 11</fullName>
    </recommendedName>
</protein>
<evidence type="ECO:0000256" key="3">
    <source>
        <dbReference type="ARBA" id="ARBA00008030"/>
    </source>
</evidence>
<dbReference type="PANTHER" id="PTHR15975:SF0">
    <property type="entry name" value="CCR4-NOT TRANSCRIPTION COMPLEX SUBUNIT 11"/>
    <property type="match status" value="1"/>
</dbReference>
<dbReference type="Proteomes" id="UP000683925">
    <property type="component" value="Unassembled WGS sequence"/>
</dbReference>